<comment type="pathway">
    <text evidence="1">Lipid metabolism.</text>
</comment>
<dbReference type="GO" id="GO:0016020">
    <property type="term" value="C:membrane"/>
    <property type="evidence" value="ECO:0007669"/>
    <property type="project" value="InterPro"/>
</dbReference>
<proteinExistence type="inferred from homology"/>
<comment type="catalytic activity">
    <reaction evidence="7">
        <text>a 1-acyl-sn-glycero-3-phosphate + an acyl-CoA = a 1,2-diacyl-sn-glycero-3-phosphate + CoA</text>
        <dbReference type="Rhea" id="RHEA:19709"/>
        <dbReference type="ChEBI" id="CHEBI:57287"/>
        <dbReference type="ChEBI" id="CHEBI:57970"/>
        <dbReference type="ChEBI" id="CHEBI:58342"/>
        <dbReference type="ChEBI" id="CHEBI:58608"/>
        <dbReference type="EC" id="2.3.1.51"/>
    </reaction>
</comment>
<comment type="similarity">
    <text evidence="2 7">Belongs to the 1-acyl-sn-glycerol-3-phosphate acyltransferase family.</text>
</comment>
<gene>
    <name evidence="9" type="ORF">H9702_08910</name>
</gene>
<evidence type="ECO:0000259" key="8">
    <source>
        <dbReference type="SMART" id="SM00563"/>
    </source>
</evidence>
<evidence type="ECO:0000313" key="9">
    <source>
        <dbReference type="EMBL" id="HJC37229.1"/>
    </source>
</evidence>
<keyword evidence="7" id="KW-1208">Phospholipid metabolism</keyword>
<keyword evidence="4 7" id="KW-0808">Transferase</keyword>
<dbReference type="NCBIfam" id="TIGR00530">
    <property type="entry name" value="AGP_acyltrn"/>
    <property type="match status" value="1"/>
</dbReference>
<feature type="domain" description="Phospholipid/glycerol acyltransferase" evidence="8">
    <location>
        <begin position="56"/>
        <end position="170"/>
    </location>
</feature>
<sequence length="219" mass="24864">MAHLLPGAWIISRRSSMEEWEKNYFVLQRYARKAVKALGYDLHVQGAESLPKEGPLFFVSNHQGTLDPAPIVASCPVPVAFISKKENEDIPLLGRWAQLIGTIHFDRESREGNVHMLRESARRLKQGKNLLIFPEGTRSKGDRMHEFKMGSLQPAYMGKAAIVPVTLKHCYALDEKKSHVHSISVIYGKPIPYAEYGKQKQEEVLVRLHDMIQGNVYES</sequence>
<dbReference type="EC" id="2.3.1.51" evidence="7"/>
<dbReference type="CDD" id="cd07989">
    <property type="entry name" value="LPLAT_AGPAT-like"/>
    <property type="match status" value="1"/>
</dbReference>
<evidence type="ECO:0000256" key="3">
    <source>
        <dbReference type="ARBA" id="ARBA00022516"/>
    </source>
</evidence>
<evidence type="ECO:0000313" key="10">
    <source>
        <dbReference type="Proteomes" id="UP000823896"/>
    </source>
</evidence>
<evidence type="ECO:0000256" key="4">
    <source>
        <dbReference type="ARBA" id="ARBA00022679"/>
    </source>
</evidence>
<reference evidence="9" key="2">
    <citation type="submission" date="2021-04" db="EMBL/GenBank/DDBJ databases">
        <authorList>
            <person name="Gilroy R."/>
        </authorList>
    </citation>
    <scope>NUCLEOTIDE SEQUENCE</scope>
    <source>
        <strain evidence="9">CHK187-11901</strain>
    </source>
</reference>
<dbReference type="PANTHER" id="PTHR10434">
    <property type="entry name" value="1-ACYL-SN-GLYCEROL-3-PHOSPHATE ACYLTRANSFERASE"/>
    <property type="match status" value="1"/>
</dbReference>
<dbReference type="PANTHER" id="PTHR10434:SF64">
    <property type="entry name" value="1-ACYL-SN-GLYCEROL-3-PHOSPHATE ACYLTRANSFERASE-RELATED"/>
    <property type="match status" value="1"/>
</dbReference>
<reference evidence="9" key="1">
    <citation type="journal article" date="2021" name="PeerJ">
        <title>Extensive microbial diversity within the chicken gut microbiome revealed by metagenomics and culture.</title>
        <authorList>
            <person name="Gilroy R."/>
            <person name="Ravi A."/>
            <person name="Getino M."/>
            <person name="Pursley I."/>
            <person name="Horton D.L."/>
            <person name="Alikhan N.F."/>
            <person name="Baker D."/>
            <person name="Gharbi K."/>
            <person name="Hall N."/>
            <person name="Watson M."/>
            <person name="Adriaenssens E.M."/>
            <person name="Foster-Nyarko E."/>
            <person name="Jarju S."/>
            <person name="Secka A."/>
            <person name="Antonio M."/>
            <person name="Oren A."/>
            <person name="Chaudhuri R.R."/>
            <person name="La Ragione R."/>
            <person name="Hildebrand F."/>
            <person name="Pallen M.J."/>
        </authorList>
    </citation>
    <scope>NUCLEOTIDE SEQUENCE</scope>
    <source>
        <strain evidence="9">CHK187-11901</strain>
    </source>
</reference>
<keyword evidence="5 7" id="KW-0443">Lipid metabolism</keyword>
<dbReference type="GO" id="GO:0006654">
    <property type="term" value="P:phosphatidic acid biosynthetic process"/>
    <property type="evidence" value="ECO:0007669"/>
    <property type="project" value="TreeGrafter"/>
</dbReference>
<evidence type="ECO:0000256" key="5">
    <source>
        <dbReference type="ARBA" id="ARBA00023098"/>
    </source>
</evidence>
<evidence type="ECO:0000256" key="6">
    <source>
        <dbReference type="ARBA" id="ARBA00023315"/>
    </source>
</evidence>
<dbReference type="Pfam" id="PF01553">
    <property type="entry name" value="Acyltransferase"/>
    <property type="match status" value="1"/>
</dbReference>
<keyword evidence="3 7" id="KW-0444">Lipid biosynthesis</keyword>
<comment type="domain">
    <text evidence="7">The HXXXXD motif is essential for acyltransferase activity and may constitute the binding site for the phosphate moiety of the glycerol-3-phosphate.</text>
</comment>
<dbReference type="SUPFAM" id="SSF69593">
    <property type="entry name" value="Glycerol-3-phosphate (1)-acyltransferase"/>
    <property type="match status" value="1"/>
</dbReference>
<evidence type="ECO:0000256" key="2">
    <source>
        <dbReference type="ARBA" id="ARBA00008655"/>
    </source>
</evidence>
<evidence type="ECO:0000256" key="7">
    <source>
        <dbReference type="RuleBase" id="RU361267"/>
    </source>
</evidence>
<evidence type="ECO:0000256" key="1">
    <source>
        <dbReference type="ARBA" id="ARBA00005189"/>
    </source>
</evidence>
<dbReference type="SMART" id="SM00563">
    <property type="entry name" value="PlsC"/>
    <property type="match status" value="1"/>
</dbReference>
<dbReference type="InterPro" id="IPR004552">
    <property type="entry name" value="AGP_acyltrans"/>
</dbReference>
<dbReference type="InterPro" id="IPR002123">
    <property type="entry name" value="Plipid/glycerol_acylTrfase"/>
</dbReference>
<accession>A0A9D2SWR2</accession>
<keyword evidence="7" id="KW-0594">Phospholipid biosynthesis</keyword>
<protein>
    <recommendedName>
        <fullName evidence="7">1-acyl-sn-glycerol-3-phosphate acyltransferase</fullName>
        <ecNumber evidence="7">2.3.1.51</ecNumber>
    </recommendedName>
</protein>
<name>A0A9D2SWR2_9FIRM</name>
<comment type="caution">
    <text evidence="9">The sequence shown here is derived from an EMBL/GenBank/DDBJ whole genome shotgun (WGS) entry which is preliminary data.</text>
</comment>
<organism evidence="9 10">
    <name type="scientific">Candidatus Merdibacter merdavium</name>
    <dbReference type="NCBI Taxonomy" id="2838692"/>
    <lineage>
        <taxon>Bacteria</taxon>
        <taxon>Bacillati</taxon>
        <taxon>Bacillota</taxon>
        <taxon>Erysipelotrichia</taxon>
        <taxon>Erysipelotrichales</taxon>
        <taxon>Erysipelotrichaceae</taxon>
        <taxon>Merdibacter</taxon>
    </lineage>
</organism>
<dbReference type="Proteomes" id="UP000823896">
    <property type="component" value="Unassembled WGS sequence"/>
</dbReference>
<dbReference type="AlphaFoldDB" id="A0A9D2SWR2"/>
<keyword evidence="6 7" id="KW-0012">Acyltransferase</keyword>
<dbReference type="GO" id="GO:0003841">
    <property type="term" value="F:1-acylglycerol-3-phosphate O-acyltransferase activity"/>
    <property type="evidence" value="ECO:0007669"/>
    <property type="project" value="UniProtKB-UniRule"/>
</dbReference>
<dbReference type="EMBL" id="DWWM01000056">
    <property type="protein sequence ID" value="HJC37229.1"/>
    <property type="molecule type" value="Genomic_DNA"/>
</dbReference>